<dbReference type="OrthoDB" id="17639at2759"/>
<keyword evidence="3" id="KW-1185">Reference proteome</keyword>
<organism evidence="2 3">
    <name type="scientific">Tieghemostelium lacteum</name>
    <name type="common">Slime mold</name>
    <name type="synonym">Dictyostelium lacteum</name>
    <dbReference type="NCBI Taxonomy" id="361077"/>
    <lineage>
        <taxon>Eukaryota</taxon>
        <taxon>Amoebozoa</taxon>
        <taxon>Evosea</taxon>
        <taxon>Eumycetozoa</taxon>
        <taxon>Dictyostelia</taxon>
        <taxon>Dictyosteliales</taxon>
        <taxon>Raperosteliaceae</taxon>
        <taxon>Tieghemostelium</taxon>
    </lineage>
</organism>
<dbReference type="AlphaFoldDB" id="A0A152A0P1"/>
<evidence type="ECO:0000313" key="2">
    <source>
        <dbReference type="EMBL" id="KYQ99822.1"/>
    </source>
</evidence>
<feature type="region of interest" description="Disordered" evidence="1">
    <location>
        <begin position="1"/>
        <end position="24"/>
    </location>
</feature>
<proteinExistence type="predicted"/>
<dbReference type="EMBL" id="LODT01000020">
    <property type="protein sequence ID" value="KYQ99822.1"/>
    <property type="molecule type" value="Genomic_DNA"/>
</dbReference>
<dbReference type="Proteomes" id="UP000076078">
    <property type="component" value="Unassembled WGS sequence"/>
</dbReference>
<name>A0A152A0P1_TIELA</name>
<dbReference type="FunCoup" id="A0A152A0P1">
    <property type="interactions" value="371"/>
</dbReference>
<dbReference type="InParanoid" id="A0A152A0P1"/>
<gene>
    <name evidence="2" type="ORF">DLAC_03774</name>
</gene>
<reference evidence="2 3" key="1">
    <citation type="submission" date="2015-12" db="EMBL/GenBank/DDBJ databases">
        <title>Dictyostelia acquired genes for synthesis and detection of signals that induce cell-type specialization by lateral gene transfer from prokaryotes.</title>
        <authorList>
            <person name="Gloeckner G."/>
            <person name="Schaap P."/>
        </authorList>
    </citation>
    <scope>NUCLEOTIDE SEQUENCE [LARGE SCALE GENOMIC DNA]</scope>
    <source>
        <strain evidence="2 3">TK</strain>
    </source>
</reference>
<dbReference type="OMA" id="PPPTMCD"/>
<comment type="caution">
    <text evidence="2">The sequence shown here is derived from an EMBL/GenBank/DDBJ whole genome shotgun (WGS) entry which is preliminary data.</text>
</comment>
<protein>
    <submittedName>
        <fullName evidence="2">Uncharacterized protein</fullName>
    </submittedName>
</protein>
<evidence type="ECO:0000256" key="1">
    <source>
        <dbReference type="SAM" id="MobiDB-lite"/>
    </source>
</evidence>
<accession>A0A152A0P1</accession>
<evidence type="ECO:0000313" key="3">
    <source>
        <dbReference type="Proteomes" id="UP000076078"/>
    </source>
</evidence>
<feature type="compositionally biased region" description="Basic and acidic residues" evidence="1">
    <location>
        <begin position="1"/>
        <end position="13"/>
    </location>
</feature>
<sequence length="111" mass="12778">MDNSVKDDPDKARKDRRKPAPSMCDSVRSASLKCTEMFGKKDCQAFFDAASKCRSIKTKLEDEEYKIKKYLNDDDITDQQKQSLNARLIDIKIEKSTPYPVPKVQMPNPFL</sequence>